<accession>A0A9P5LE55</accession>
<evidence type="ECO:0000313" key="9">
    <source>
        <dbReference type="EMBL" id="KAF7554617.1"/>
    </source>
</evidence>
<dbReference type="PANTHER" id="PTHR33048:SF92">
    <property type="entry name" value="INTEGRAL MEMBRANE PROTEIN"/>
    <property type="match status" value="1"/>
</dbReference>
<dbReference type="AlphaFoldDB" id="A0A9P5LE55"/>
<keyword evidence="4 7" id="KW-0472">Membrane</keyword>
<evidence type="ECO:0000256" key="6">
    <source>
        <dbReference type="SAM" id="MobiDB-lite"/>
    </source>
</evidence>
<evidence type="ECO:0000256" key="5">
    <source>
        <dbReference type="ARBA" id="ARBA00038359"/>
    </source>
</evidence>
<evidence type="ECO:0000256" key="4">
    <source>
        <dbReference type="ARBA" id="ARBA00023136"/>
    </source>
</evidence>
<proteinExistence type="inferred from homology"/>
<evidence type="ECO:0000259" key="8">
    <source>
        <dbReference type="Pfam" id="PF20684"/>
    </source>
</evidence>
<dbReference type="InterPro" id="IPR052337">
    <property type="entry name" value="SAT4-like"/>
</dbReference>
<evidence type="ECO:0000313" key="10">
    <source>
        <dbReference type="Proteomes" id="UP000722485"/>
    </source>
</evidence>
<dbReference type="EMBL" id="JAANBB010000030">
    <property type="protein sequence ID" value="KAF7554617.1"/>
    <property type="molecule type" value="Genomic_DNA"/>
</dbReference>
<feature type="transmembrane region" description="Helical" evidence="7">
    <location>
        <begin position="54"/>
        <end position="75"/>
    </location>
</feature>
<dbReference type="InterPro" id="IPR049326">
    <property type="entry name" value="Rhodopsin_dom_fungi"/>
</dbReference>
<name>A0A9P5LE55_9HYPO</name>
<gene>
    <name evidence="9" type="ORF">G7Z17_g2761</name>
</gene>
<feature type="domain" description="Rhodopsin" evidence="8">
    <location>
        <begin position="35"/>
        <end position="115"/>
    </location>
</feature>
<keyword evidence="10" id="KW-1185">Reference proteome</keyword>
<evidence type="ECO:0000256" key="1">
    <source>
        <dbReference type="ARBA" id="ARBA00004141"/>
    </source>
</evidence>
<dbReference type="PANTHER" id="PTHR33048">
    <property type="entry name" value="PTH11-LIKE INTEGRAL MEMBRANE PROTEIN (AFU_ORTHOLOGUE AFUA_5G11245)"/>
    <property type="match status" value="1"/>
</dbReference>
<keyword evidence="2 7" id="KW-0812">Transmembrane</keyword>
<evidence type="ECO:0000256" key="3">
    <source>
        <dbReference type="ARBA" id="ARBA00022989"/>
    </source>
</evidence>
<comment type="subcellular location">
    <subcellularLocation>
        <location evidence="1">Membrane</location>
        <topology evidence="1">Multi-pass membrane protein</topology>
    </subcellularLocation>
</comment>
<sequence>MFKLFWIWSIALLTTLYLAKATILTSYLNIFPKFFALPWLVVSKLQLKKTLKIAVYCTFLLGLANIAIAVLRYASFEIAAENSDVSISVLMLFNTLDCNLSLIIAFLPSLRQYFRSSGTSSQTKVQQVGAVSEKDGQAPQFTSITWNHRRTTSSFSTGPDDGKGSRRRISSVYDEYGHNGPSGNNGWGFRPSSSISVENATDAQEDKELAEQIKTGSF</sequence>
<dbReference type="GO" id="GO:0016020">
    <property type="term" value="C:membrane"/>
    <property type="evidence" value="ECO:0007669"/>
    <property type="project" value="UniProtKB-SubCell"/>
</dbReference>
<feature type="region of interest" description="Disordered" evidence="6">
    <location>
        <begin position="173"/>
        <end position="218"/>
    </location>
</feature>
<comment type="caution">
    <text evidence="9">The sequence shown here is derived from an EMBL/GenBank/DDBJ whole genome shotgun (WGS) entry which is preliminary data.</text>
</comment>
<dbReference type="OrthoDB" id="5273647at2759"/>
<evidence type="ECO:0000256" key="2">
    <source>
        <dbReference type="ARBA" id="ARBA00022692"/>
    </source>
</evidence>
<dbReference type="Pfam" id="PF20684">
    <property type="entry name" value="Fung_rhodopsin"/>
    <property type="match status" value="1"/>
</dbReference>
<feature type="compositionally biased region" description="Polar residues" evidence="6">
    <location>
        <begin position="191"/>
        <end position="202"/>
    </location>
</feature>
<reference evidence="9" key="1">
    <citation type="submission" date="2020-03" db="EMBL/GenBank/DDBJ databases">
        <title>Draft Genome Sequence of Cylindrodendrum hubeiense.</title>
        <authorList>
            <person name="Buettner E."/>
            <person name="Kellner H."/>
        </authorList>
    </citation>
    <scope>NUCLEOTIDE SEQUENCE</scope>
    <source>
        <strain evidence="9">IHI 201604</strain>
    </source>
</reference>
<keyword evidence="3 7" id="KW-1133">Transmembrane helix</keyword>
<organism evidence="9 10">
    <name type="scientific">Cylindrodendrum hubeiense</name>
    <dbReference type="NCBI Taxonomy" id="595255"/>
    <lineage>
        <taxon>Eukaryota</taxon>
        <taxon>Fungi</taxon>
        <taxon>Dikarya</taxon>
        <taxon>Ascomycota</taxon>
        <taxon>Pezizomycotina</taxon>
        <taxon>Sordariomycetes</taxon>
        <taxon>Hypocreomycetidae</taxon>
        <taxon>Hypocreales</taxon>
        <taxon>Nectriaceae</taxon>
        <taxon>Cylindrodendrum</taxon>
    </lineage>
</organism>
<evidence type="ECO:0000256" key="7">
    <source>
        <dbReference type="SAM" id="Phobius"/>
    </source>
</evidence>
<protein>
    <recommendedName>
        <fullName evidence="8">Rhodopsin domain-containing protein</fullName>
    </recommendedName>
</protein>
<comment type="similarity">
    <text evidence="5">Belongs to the SAT4 family.</text>
</comment>
<dbReference type="Proteomes" id="UP000722485">
    <property type="component" value="Unassembled WGS sequence"/>
</dbReference>
<feature type="transmembrane region" description="Helical" evidence="7">
    <location>
        <begin position="87"/>
        <end position="107"/>
    </location>
</feature>